<reference evidence="2 3" key="1">
    <citation type="submission" date="2018-11" db="EMBL/GenBank/DDBJ databases">
        <authorList>
            <person name="Li F."/>
        </authorList>
    </citation>
    <scope>NUCLEOTIDE SEQUENCE [LARGE SCALE GENOMIC DNA]</scope>
    <source>
        <strain evidence="2 3">YS17T</strain>
    </source>
</reference>
<keyword evidence="1" id="KW-0472">Membrane</keyword>
<name>A0A3N6W4B5_9ACTN</name>
<accession>A0A3N6W4B5</accession>
<dbReference type="EMBL" id="RQJX01000022">
    <property type="protein sequence ID" value="RQN02310.1"/>
    <property type="molecule type" value="Genomic_DNA"/>
</dbReference>
<dbReference type="OrthoDB" id="3859571at2"/>
<evidence type="ECO:0000313" key="3">
    <source>
        <dbReference type="Proteomes" id="UP000275225"/>
    </source>
</evidence>
<evidence type="ECO:0000256" key="1">
    <source>
        <dbReference type="SAM" id="Phobius"/>
    </source>
</evidence>
<protein>
    <submittedName>
        <fullName evidence="2">PrgI family protein</fullName>
    </submittedName>
</protein>
<gene>
    <name evidence="2" type="ORF">EHW97_13725</name>
</gene>
<feature type="transmembrane region" description="Helical" evidence="1">
    <location>
        <begin position="28"/>
        <end position="52"/>
    </location>
</feature>
<dbReference type="NCBIfam" id="NF042935">
    <property type="entry name" value="SCO6880_fam"/>
    <property type="match status" value="1"/>
</dbReference>
<comment type="caution">
    <text evidence="2">The sequence shown here is derived from an EMBL/GenBank/DDBJ whole genome shotgun (WGS) entry which is preliminary data.</text>
</comment>
<evidence type="ECO:0000313" key="2">
    <source>
        <dbReference type="EMBL" id="RQN02310.1"/>
    </source>
</evidence>
<keyword evidence="3" id="KW-1185">Reference proteome</keyword>
<dbReference type="Proteomes" id="UP000275225">
    <property type="component" value="Unassembled WGS sequence"/>
</dbReference>
<keyword evidence="1" id="KW-1133">Transmembrane helix</keyword>
<sequence>MTTHEKHAKDAEPELHPVKFSRLSKRGILLGLSLAQLIAIGVAIAAFVLGLYTGGQTVLYLGVVWLPALLVAVIRVGGRSLVEWLPIGLAWMWRSVTGQTRYRRRIVKPRPAGTLALPGDAAALRQYVDPETGAVMVHDPHAQMLTVLREITHPSFVLLDPGEQERRVQAWGRVLATGCRSGRIARIQVLERTIPDSGTGLAQWWASQGVDDGSWVANTYKELIDRAGPAGERHVSTLSLSLDMKAAARQVRTAGRGLRGAAAVLKQEMTTLTTALRAVDLDASDWYTPGQLAIMLRTAYDPQIAATLDRAGDIGQDLATAGPVAVEERWDRLRSDSAWHAVLWISEWPRSQVFPGFLSPLLLTGGIRRAVTLLYDPIRADVAARDVRKRKTEHISDQAQRRRIGQIEDAEQSAELQDVLQQEADLISGHGILRFTGLVAVSADTGPELDAAVAAIEQAAVQASCETRRLVGQQASAFAAAALPLGRGL</sequence>
<keyword evidence="1" id="KW-0812">Transmembrane</keyword>
<organism evidence="2 3">
    <name type="scientific">Aeromicrobium camelliae</name>
    <dbReference type="NCBI Taxonomy" id="1538144"/>
    <lineage>
        <taxon>Bacteria</taxon>
        <taxon>Bacillati</taxon>
        <taxon>Actinomycetota</taxon>
        <taxon>Actinomycetes</taxon>
        <taxon>Propionibacteriales</taxon>
        <taxon>Nocardioidaceae</taxon>
        <taxon>Aeromicrobium</taxon>
    </lineage>
</organism>
<dbReference type="AlphaFoldDB" id="A0A3N6W4B5"/>
<proteinExistence type="predicted"/>
<dbReference type="InterPro" id="IPR049978">
    <property type="entry name" value="SCO6880-like"/>
</dbReference>
<dbReference type="RefSeq" id="WP_124237742.1">
    <property type="nucleotide sequence ID" value="NZ_JBHUFI010000017.1"/>
</dbReference>
<feature type="transmembrane region" description="Helical" evidence="1">
    <location>
        <begin position="58"/>
        <end position="77"/>
    </location>
</feature>